<evidence type="ECO:0000313" key="3">
    <source>
        <dbReference type="EMBL" id="AIZ49246.1"/>
    </source>
</evidence>
<feature type="transmembrane region" description="Helical" evidence="1">
    <location>
        <begin position="406"/>
        <end position="424"/>
    </location>
</feature>
<name>A0A097LFY3_ACIBA</name>
<keyword evidence="1" id="KW-1133">Transmembrane helix</keyword>
<organism evidence="2">
    <name type="scientific">Acinetobacter baumannii</name>
    <dbReference type="NCBI Taxonomy" id="470"/>
    <lineage>
        <taxon>Bacteria</taxon>
        <taxon>Pseudomonadati</taxon>
        <taxon>Pseudomonadota</taxon>
        <taxon>Gammaproteobacteria</taxon>
        <taxon>Moraxellales</taxon>
        <taxon>Moraxellaceae</taxon>
        <taxon>Acinetobacter</taxon>
        <taxon>Acinetobacter calcoaceticus/baumannii complex</taxon>
    </lineage>
</organism>
<dbReference type="AlphaFoldDB" id="A0A097LFY3"/>
<evidence type="ECO:0000256" key="1">
    <source>
        <dbReference type="SAM" id="Phobius"/>
    </source>
</evidence>
<dbReference type="EMBL" id="KM402814">
    <property type="protein sequence ID" value="AIU05233.1"/>
    <property type="molecule type" value="Genomic_DNA"/>
</dbReference>
<reference evidence="2" key="1">
    <citation type="submission" date="2014-08" db="EMBL/GenBank/DDBJ databases">
        <title>Structure and gene cluster of the capsular polysaccharide of Acinetobacter baumannii 1053.</title>
        <authorList>
            <person name="Shashkov A.S."/>
            <person name="Shneider M.M."/>
            <person name="Senchenkova S.N."/>
            <person name="Popova A.V."/>
            <person name="Nikitina A.S."/>
            <person name="Babenko V.V."/>
            <person name="Kostryukova E.S."/>
            <person name="Miroshnikov K.A."/>
            <person name="Volozhantsev N.V."/>
            <person name="Knirel Y.A."/>
        </authorList>
    </citation>
    <scope>NUCLEOTIDE SEQUENCE</scope>
    <source>
        <strain evidence="2">1053</strain>
    </source>
</reference>
<reference evidence="3" key="2">
    <citation type="submission" date="2014-11" db="EMBL/GenBank/DDBJ databases">
        <title>Evolutionary history of Acinetobacter baumannii Global Clone 1 reveals the emergence of diverse subclones with distinct surface polysaccharides and antimicrobial resistance phenotypes.</title>
        <authorList>
            <person name="Kenyon J.J."/>
            <person name="Holt K.E."/>
            <person name="Pickard D."/>
            <person name="Dougan G."/>
            <person name="Hall R.M."/>
        </authorList>
    </citation>
    <scope>NUCLEOTIDE SEQUENCE</scope>
    <source>
        <strain evidence="3">D141c</strain>
    </source>
</reference>
<sequence length="430" mass="50180">MILNRFLNCFLVLVFLILISYIYNIYVVKEYDYWFYSNIPIVNLYIYYFVIAIIAFFIPKYQSKPSDFLAWIFFFLVSLPTVALSPYIADSFYTGSITCLILLISNSLIFCVSSINEYKLIPRFKGFSLTDLKYLIIFASLFLIILVYLNFGFHIRKLLDLSIFTDTYEIRADFRDVKSGIGALSSYSIYWLAKFFLPFFICYGLAFKNKKYIYIGVLLQLVIFTVSAHKSFVFSALLVFIVYFLLMKKYSFTQWLATANLFLLFSVIFYNFLGIDLLINMFVRRAFIMPGVLSNWWVSYFSVNDFSYFQGSLLGDFFNDNNNNQLRAPFLIGLNYFGNDWTSANANFIVDAYGNAGIKGVIFTVLIVLFILLILNRPSILSEEFKIFTTLLSIPIFWSFVETSFFIIFVTHGLLILILFMLFLRPFRSS</sequence>
<protein>
    <submittedName>
        <fullName evidence="2">Oligosaccharide-unit polymerase</fullName>
    </submittedName>
    <submittedName>
        <fullName evidence="3">Wzy</fullName>
    </submittedName>
</protein>
<feature type="transmembrane region" description="Helical" evidence="1">
    <location>
        <begin position="7"/>
        <end position="27"/>
    </location>
</feature>
<keyword evidence="1" id="KW-0472">Membrane</keyword>
<feature type="transmembrane region" description="Helical" evidence="1">
    <location>
        <begin position="95"/>
        <end position="113"/>
    </location>
</feature>
<feature type="transmembrane region" description="Helical" evidence="1">
    <location>
        <begin position="356"/>
        <end position="375"/>
    </location>
</feature>
<evidence type="ECO:0000313" key="2">
    <source>
        <dbReference type="EMBL" id="AIU05233.1"/>
    </source>
</evidence>
<feature type="transmembrane region" description="Helical" evidence="1">
    <location>
        <begin position="33"/>
        <end position="56"/>
    </location>
</feature>
<feature type="transmembrane region" description="Helical" evidence="1">
    <location>
        <begin position="252"/>
        <end position="273"/>
    </location>
</feature>
<keyword evidence="1" id="KW-0812">Transmembrane</keyword>
<proteinExistence type="predicted"/>
<dbReference type="EMBL" id="KP100029">
    <property type="protein sequence ID" value="AIZ49246.1"/>
    <property type="molecule type" value="Genomic_DNA"/>
</dbReference>
<gene>
    <name evidence="2" type="primary">wzy</name>
</gene>
<accession>A0A097LFY3</accession>
<feature type="transmembrane region" description="Helical" evidence="1">
    <location>
        <begin position="188"/>
        <end position="206"/>
    </location>
</feature>
<feature type="transmembrane region" description="Helical" evidence="1">
    <location>
        <begin position="213"/>
        <end position="246"/>
    </location>
</feature>
<feature type="transmembrane region" description="Helical" evidence="1">
    <location>
        <begin position="134"/>
        <end position="155"/>
    </location>
</feature>
<feature type="transmembrane region" description="Helical" evidence="1">
    <location>
        <begin position="68"/>
        <end position="89"/>
    </location>
</feature>
<dbReference type="RefSeq" id="WP_083028671.1">
    <property type="nucleotide sequence ID" value="NZ_CACTJA010000117.1"/>
</dbReference>